<feature type="region of interest" description="Disordered" evidence="6">
    <location>
        <begin position="459"/>
        <end position="504"/>
    </location>
</feature>
<feature type="domain" description="Arf-GAP" evidence="7">
    <location>
        <begin position="11"/>
        <end position="128"/>
    </location>
</feature>
<evidence type="ECO:0000259" key="7">
    <source>
        <dbReference type="PROSITE" id="PS50115"/>
    </source>
</evidence>
<feature type="region of interest" description="Disordered" evidence="6">
    <location>
        <begin position="125"/>
        <end position="289"/>
    </location>
</feature>
<dbReference type="Proteomes" id="UP001176517">
    <property type="component" value="Unassembled WGS sequence"/>
</dbReference>
<dbReference type="EMBL" id="JAPDMZ010000059">
    <property type="protein sequence ID" value="KAK0552728.1"/>
    <property type="molecule type" value="Genomic_DNA"/>
</dbReference>
<dbReference type="Gene3D" id="1.10.220.150">
    <property type="entry name" value="Arf GTPase activating protein"/>
    <property type="match status" value="1"/>
</dbReference>
<feature type="region of interest" description="Disordered" evidence="6">
    <location>
        <begin position="81"/>
        <end position="113"/>
    </location>
</feature>
<feature type="compositionally biased region" description="Low complexity" evidence="6">
    <location>
        <begin position="473"/>
        <end position="488"/>
    </location>
</feature>
<protein>
    <submittedName>
        <fullName evidence="8">Protein gts1</fullName>
    </submittedName>
</protein>
<proteinExistence type="predicted"/>
<accession>A0AAN6GQN5</accession>
<dbReference type="SMART" id="SM00105">
    <property type="entry name" value="ArfGap"/>
    <property type="match status" value="1"/>
</dbReference>
<dbReference type="PANTHER" id="PTHR45705">
    <property type="entry name" value="FI20236P1"/>
    <property type="match status" value="1"/>
</dbReference>
<dbReference type="CDD" id="cd08204">
    <property type="entry name" value="ArfGap"/>
    <property type="match status" value="1"/>
</dbReference>
<name>A0AAN6GQN5_9BASI</name>
<evidence type="ECO:0000256" key="5">
    <source>
        <dbReference type="PROSITE-ProRule" id="PRU00288"/>
    </source>
</evidence>
<dbReference type="PRINTS" id="PR00405">
    <property type="entry name" value="REVINTRACTNG"/>
</dbReference>
<reference evidence="8" key="1">
    <citation type="journal article" date="2023" name="PhytoFront">
        <title>Draft Genome Resources of Seven Strains of Tilletia horrida, Causal Agent of Kernel Smut of Rice.</title>
        <authorList>
            <person name="Khanal S."/>
            <person name="Antony Babu S."/>
            <person name="Zhou X.G."/>
        </authorList>
    </citation>
    <scope>NUCLEOTIDE SEQUENCE</scope>
    <source>
        <strain evidence="8">TX6</strain>
    </source>
</reference>
<dbReference type="InterPro" id="IPR037278">
    <property type="entry name" value="ARFGAP/RecO"/>
</dbReference>
<feature type="region of interest" description="Disordered" evidence="6">
    <location>
        <begin position="368"/>
        <end position="401"/>
    </location>
</feature>
<gene>
    <name evidence="8" type="primary">GTS1</name>
    <name evidence="8" type="ORF">OC846_002791</name>
</gene>
<evidence type="ECO:0000256" key="4">
    <source>
        <dbReference type="ARBA" id="ARBA00022833"/>
    </source>
</evidence>
<evidence type="ECO:0000256" key="1">
    <source>
        <dbReference type="ARBA" id="ARBA00022468"/>
    </source>
</evidence>
<feature type="compositionally biased region" description="Low complexity" evidence="6">
    <location>
        <begin position="161"/>
        <end position="207"/>
    </location>
</feature>
<evidence type="ECO:0000313" key="9">
    <source>
        <dbReference type="Proteomes" id="UP001176517"/>
    </source>
</evidence>
<sequence length="527" mass="55240">MSSKAASERNQRVLLDLARQPGNDRCADCRTPNPRWASWNLGIFLCVQCAGVHRKMGTHISKVKSLTLDTWTREQVECMKASGGNTASNAKYNPDEMRNRPPNNIDQSERGSELEKYIRKKYELKKFMDRGPPPVPQKDPPSLSRQSSFLASPRVPDGRHSPSMLSPSLSASSSNRLGFSSPSPSSSSVPRSPALTAAAATSNSSASDKNQPFLVPARSSSSAATGSSSQTAATNGAQSQPTRAATDTLLIPGLDSVPTQPSPSPTIALFPPSQQQQQQPAFQYSAAGPSMSSPSFMDAFSVGAAGMSSPGSYMSGNGMAGQMGMAIGPASSPSLSPFGNSQVQQQQQQHTGAHMGMLQPAFGLGVGTNPTGMSFSQRTSPAIPAYGTPSNPFQQQQQQQQMTGMSMGMNGMMMNGGGGMQMGYGSFNASNSSLPNMNGGGMMGAGGLSIPYGSSSSASSSPAPFANGHFGSPLQQPQQPMFQQQQAQSYFGGSPGGMSVSPQVQPQPTGFDVFANGMLPAHLRRQQ</sequence>
<evidence type="ECO:0000313" key="8">
    <source>
        <dbReference type="EMBL" id="KAK0552728.1"/>
    </source>
</evidence>
<dbReference type="InterPro" id="IPR001164">
    <property type="entry name" value="ArfGAP_dom"/>
</dbReference>
<feature type="compositionally biased region" description="Low complexity" evidence="6">
    <location>
        <begin position="219"/>
        <end position="240"/>
    </location>
</feature>
<dbReference type="InterPro" id="IPR051718">
    <property type="entry name" value="ARF_GTPase-activating"/>
</dbReference>
<dbReference type="InterPro" id="IPR038508">
    <property type="entry name" value="ArfGAP_dom_sf"/>
</dbReference>
<dbReference type="SUPFAM" id="SSF57863">
    <property type="entry name" value="ArfGap/RecO-like zinc finger"/>
    <property type="match status" value="1"/>
</dbReference>
<dbReference type="PROSITE" id="PS50115">
    <property type="entry name" value="ARFGAP"/>
    <property type="match status" value="1"/>
</dbReference>
<keyword evidence="9" id="KW-1185">Reference proteome</keyword>
<dbReference type="AlphaFoldDB" id="A0AAN6GQN5"/>
<keyword evidence="1" id="KW-0343">GTPase activation</keyword>
<dbReference type="GO" id="GO:0005737">
    <property type="term" value="C:cytoplasm"/>
    <property type="evidence" value="ECO:0007669"/>
    <property type="project" value="TreeGrafter"/>
</dbReference>
<feature type="compositionally biased region" description="Polar residues" evidence="6">
    <location>
        <begin position="368"/>
        <end position="380"/>
    </location>
</feature>
<organism evidence="8 9">
    <name type="scientific">Tilletia horrida</name>
    <dbReference type="NCBI Taxonomy" id="155126"/>
    <lineage>
        <taxon>Eukaryota</taxon>
        <taxon>Fungi</taxon>
        <taxon>Dikarya</taxon>
        <taxon>Basidiomycota</taxon>
        <taxon>Ustilaginomycotina</taxon>
        <taxon>Exobasidiomycetes</taxon>
        <taxon>Tilletiales</taxon>
        <taxon>Tilletiaceae</taxon>
        <taxon>Tilletia</taxon>
    </lineage>
</organism>
<dbReference type="PANTHER" id="PTHR45705:SF1">
    <property type="entry name" value="FI20236P1"/>
    <property type="match status" value="1"/>
</dbReference>
<evidence type="ECO:0000256" key="2">
    <source>
        <dbReference type="ARBA" id="ARBA00022723"/>
    </source>
</evidence>
<dbReference type="Pfam" id="PF01412">
    <property type="entry name" value="ArfGap"/>
    <property type="match status" value="1"/>
</dbReference>
<keyword evidence="3 5" id="KW-0863">Zinc-finger</keyword>
<keyword evidence="4" id="KW-0862">Zinc</keyword>
<keyword evidence="2" id="KW-0479">Metal-binding</keyword>
<dbReference type="GO" id="GO:0005096">
    <property type="term" value="F:GTPase activator activity"/>
    <property type="evidence" value="ECO:0007669"/>
    <property type="project" value="UniProtKB-KW"/>
</dbReference>
<evidence type="ECO:0000256" key="3">
    <source>
        <dbReference type="ARBA" id="ARBA00022771"/>
    </source>
</evidence>
<dbReference type="FunFam" id="1.10.220.150:FF:000009">
    <property type="entry name" value="stromal membrane-associated protein 1 isoform X1"/>
    <property type="match status" value="1"/>
</dbReference>
<evidence type="ECO:0000256" key="6">
    <source>
        <dbReference type="SAM" id="MobiDB-lite"/>
    </source>
</evidence>
<feature type="compositionally biased region" description="Low complexity" evidence="6">
    <location>
        <begin position="270"/>
        <end position="287"/>
    </location>
</feature>
<comment type="caution">
    <text evidence="8">The sequence shown here is derived from an EMBL/GenBank/DDBJ whole genome shotgun (WGS) entry which is preliminary data.</text>
</comment>
<dbReference type="GO" id="GO:0008270">
    <property type="term" value="F:zinc ion binding"/>
    <property type="evidence" value="ECO:0007669"/>
    <property type="project" value="UniProtKB-KW"/>
</dbReference>